<dbReference type="Proteomes" id="UP000198769">
    <property type="component" value="Unassembled WGS sequence"/>
</dbReference>
<dbReference type="OrthoDB" id="9814627at2"/>
<sequence>MKKILLLCILIFNWGLSQRNFGDTSEPMPSVSSFSSYVNTPVSLSTGIPNISVPLFSLPSGHSGVDLSAVLNYHAYNAISNKPGSEVGLGWSLLKGGVISRVINGMVDEELSNPNRPNYKKNIFDDIYYYDIPGESGKFKFVRDTLNNTFTLNNISGNNIKIDYTRDSNTATLILNSFTLTNDKGIKYIFEDYSVSRYNTGAAGFNYKSAFFLTKIIDENNLTVADFSYQKNTKYSGNVIIYQNCKLGTISTKYGKMAFEYSYSAFMEDAGKNDPYELSTVSLSDAYSHLISKYRLQYSTFSVYQGTPDNGNQGKRILTDIKKLDKNERVIEARTLEYDRLGSETNYSPSGNPNEYGNFLCPVDGPKYPGHFTLGLLKKMILPEGGYVEYNFEAGEMYRDSSQLLFDTNQITQPDVQYLNLVNTADYDTNISRNYTFQVTETKKFFVTDLLSEVYTIHDIHGDIVSPPVYKLMNSGGAEMHGYAIYKCDGIKYYNLTPGTYTFKIKGNGNGTIKTYAITSLPQPYKNTIQREVPRIATIKYYTSILSLKKTITYQYNSFTNPNDSSGQEFFGESCDGDYATGFILYRNVKEIYGGESENIGYSKYYFKTPDDYTSGGNVFYRPYYNIVSSGILTKKEVFSQQNQLMSDENMEYVFDEISNLPEYTMCAGYRSKASWMKSSKTTSKTYYDNGSSLQNITETFSNPANLQTSLIKDTSSEGKVTEKKISYAADMNNIRLTNANMMSIPIQTEVKVNGTLVNKSETKYDSSSNLYPSSVIEFNMQNQSPITAATLDIYDDKGNLVQASNKVHIPTTTIWGYYQTQPIAKIEGLPYSQVMNLQTVIAAVNASNADADNPANESSLLLALENLKKDPVLKNYSVTTSTYDPLIGITNSISANGIKTTYLYDSANRLIKITDASGKTLSEYQYNYKTN</sequence>
<dbReference type="InterPro" id="IPR031325">
    <property type="entry name" value="RHS_repeat"/>
</dbReference>
<reference evidence="2" key="1">
    <citation type="submission" date="2016-10" db="EMBL/GenBank/DDBJ databases">
        <authorList>
            <person name="Varghese N."/>
            <person name="Submissions S."/>
        </authorList>
    </citation>
    <scope>NUCLEOTIDE SEQUENCE [LARGE SCALE GENOMIC DNA]</scope>
    <source>
        <strain evidence="2">DSM 25575</strain>
    </source>
</reference>
<gene>
    <name evidence="1" type="ORF">SAMN05421594_2036</name>
</gene>
<proteinExistence type="predicted"/>
<accession>A0A1I4XSI8</accession>
<keyword evidence="2" id="KW-1185">Reference proteome</keyword>
<evidence type="ECO:0000313" key="1">
    <source>
        <dbReference type="EMBL" id="SFN28249.1"/>
    </source>
</evidence>
<evidence type="ECO:0000313" key="2">
    <source>
        <dbReference type="Proteomes" id="UP000198769"/>
    </source>
</evidence>
<dbReference type="Gene3D" id="2.180.10.10">
    <property type="entry name" value="RHS repeat-associated core"/>
    <property type="match status" value="1"/>
</dbReference>
<organism evidence="1 2">
    <name type="scientific">Chryseobacterium oleae</name>
    <dbReference type="NCBI Taxonomy" id="491207"/>
    <lineage>
        <taxon>Bacteria</taxon>
        <taxon>Pseudomonadati</taxon>
        <taxon>Bacteroidota</taxon>
        <taxon>Flavobacteriia</taxon>
        <taxon>Flavobacteriales</taxon>
        <taxon>Weeksellaceae</taxon>
        <taxon>Chryseobacterium group</taxon>
        <taxon>Chryseobacterium</taxon>
    </lineage>
</organism>
<name>A0A1I4XSI8_CHROL</name>
<dbReference type="RefSeq" id="WP_139222018.1">
    <property type="nucleotide sequence ID" value="NZ_FOVD01000002.1"/>
</dbReference>
<dbReference type="Pfam" id="PF05593">
    <property type="entry name" value="RHS_repeat"/>
    <property type="match status" value="1"/>
</dbReference>
<dbReference type="EMBL" id="FOVD01000002">
    <property type="protein sequence ID" value="SFN28249.1"/>
    <property type="molecule type" value="Genomic_DNA"/>
</dbReference>
<protein>
    <submittedName>
        <fullName evidence="1">YD repeat-containing protein</fullName>
    </submittedName>
</protein>
<dbReference type="AlphaFoldDB" id="A0A1I4XSI8"/>